<accession>A0A931GEJ6</accession>
<dbReference type="SUPFAM" id="SSF64288">
    <property type="entry name" value="Chorismate lyase-like"/>
    <property type="match status" value="1"/>
</dbReference>
<dbReference type="PRINTS" id="PR00035">
    <property type="entry name" value="HTHGNTR"/>
</dbReference>
<keyword evidence="2" id="KW-0238">DNA-binding</keyword>
<dbReference type="SUPFAM" id="SSF46785">
    <property type="entry name" value="Winged helix' DNA-binding domain"/>
    <property type="match status" value="1"/>
</dbReference>
<dbReference type="PROSITE" id="PS50949">
    <property type="entry name" value="HTH_GNTR"/>
    <property type="match status" value="1"/>
</dbReference>
<evidence type="ECO:0000256" key="2">
    <source>
        <dbReference type="ARBA" id="ARBA00023125"/>
    </source>
</evidence>
<dbReference type="Gene3D" id="3.40.1410.10">
    <property type="entry name" value="Chorismate lyase-like"/>
    <property type="match status" value="1"/>
</dbReference>
<dbReference type="EMBL" id="JADOTZ010000001">
    <property type="protein sequence ID" value="MBG6084483.1"/>
    <property type="molecule type" value="Genomic_DNA"/>
</dbReference>
<dbReference type="InterPro" id="IPR036390">
    <property type="entry name" value="WH_DNA-bd_sf"/>
</dbReference>
<gene>
    <name evidence="5" type="ORF">IW252_001250</name>
</gene>
<keyword evidence="3" id="KW-0804">Transcription</keyword>
<dbReference type="InterPro" id="IPR028978">
    <property type="entry name" value="Chorismate_lyase_/UTRA_dom_sf"/>
</dbReference>
<dbReference type="InterPro" id="IPR036388">
    <property type="entry name" value="WH-like_DNA-bd_sf"/>
</dbReference>
<protein>
    <submittedName>
        <fullName evidence="5">GntR family transcriptional regulator</fullName>
    </submittedName>
</protein>
<evidence type="ECO:0000256" key="3">
    <source>
        <dbReference type="ARBA" id="ARBA00023163"/>
    </source>
</evidence>
<keyword evidence="1" id="KW-0805">Transcription regulation</keyword>
<keyword evidence="6" id="KW-1185">Reference proteome</keyword>
<reference evidence="5" key="1">
    <citation type="submission" date="2020-11" db="EMBL/GenBank/DDBJ databases">
        <title>Sequencing the genomes of 1000 actinobacteria strains.</title>
        <authorList>
            <person name="Klenk H.-P."/>
        </authorList>
    </citation>
    <scope>NUCLEOTIDE SEQUENCE</scope>
    <source>
        <strain evidence="5">DSM 26152</strain>
    </source>
</reference>
<proteinExistence type="predicted"/>
<dbReference type="SMART" id="SM00345">
    <property type="entry name" value="HTH_GNTR"/>
    <property type="match status" value="1"/>
</dbReference>
<dbReference type="GO" id="GO:0003700">
    <property type="term" value="F:DNA-binding transcription factor activity"/>
    <property type="evidence" value="ECO:0007669"/>
    <property type="project" value="InterPro"/>
</dbReference>
<organism evidence="5 6">
    <name type="scientific">Zhihengliuella flava</name>
    <dbReference type="NCBI Taxonomy" id="1285193"/>
    <lineage>
        <taxon>Bacteria</taxon>
        <taxon>Bacillati</taxon>
        <taxon>Actinomycetota</taxon>
        <taxon>Actinomycetes</taxon>
        <taxon>Micrococcales</taxon>
        <taxon>Micrococcaceae</taxon>
        <taxon>Zhihengliuella</taxon>
    </lineage>
</organism>
<name>A0A931GEJ6_9MICC</name>
<dbReference type="Pfam" id="PF00392">
    <property type="entry name" value="GntR"/>
    <property type="match status" value="1"/>
</dbReference>
<dbReference type="InterPro" id="IPR000524">
    <property type="entry name" value="Tscrpt_reg_HTH_GntR"/>
</dbReference>
<evidence type="ECO:0000259" key="4">
    <source>
        <dbReference type="PROSITE" id="PS50949"/>
    </source>
</evidence>
<dbReference type="RefSeq" id="WP_196835784.1">
    <property type="nucleotide sequence ID" value="NZ_JADOTZ010000001.1"/>
</dbReference>
<dbReference type="Proteomes" id="UP000625033">
    <property type="component" value="Unassembled WGS sequence"/>
</dbReference>
<dbReference type="GO" id="GO:0003677">
    <property type="term" value="F:DNA binding"/>
    <property type="evidence" value="ECO:0007669"/>
    <property type="project" value="UniProtKB-KW"/>
</dbReference>
<sequence length="230" mass="25580">MSLPKYYEQKLRILEIIAQLPVGAMIPTERELAERFATSRTTIRTAIAELVVEGRLARTQGRGTFVAAPKKIHVRQMTSFSEDMTGYKTDSVILHLERLPAPDDVAAHLKVEPGTTVTVLQRLRRQEGEPLAIETAHLPGEMPGLESELARRGSLYATLRDAYRIHLAAAEDQVETALAGAHDAKVLGVETGHPLLQVQRTAYDPEGAVAEWTRGFFRGDRFRFIARISN</sequence>
<dbReference type="AlphaFoldDB" id="A0A931GEJ6"/>
<feature type="domain" description="HTH gntR-type" evidence="4">
    <location>
        <begin position="1"/>
        <end position="69"/>
    </location>
</feature>
<dbReference type="Gene3D" id="1.10.10.10">
    <property type="entry name" value="Winged helix-like DNA-binding domain superfamily/Winged helix DNA-binding domain"/>
    <property type="match status" value="1"/>
</dbReference>
<comment type="caution">
    <text evidence="5">The sequence shown here is derived from an EMBL/GenBank/DDBJ whole genome shotgun (WGS) entry which is preliminary data.</text>
</comment>
<dbReference type="Pfam" id="PF07702">
    <property type="entry name" value="UTRA"/>
    <property type="match status" value="1"/>
</dbReference>
<dbReference type="InterPro" id="IPR050679">
    <property type="entry name" value="Bact_HTH_transcr_reg"/>
</dbReference>
<dbReference type="PANTHER" id="PTHR44846">
    <property type="entry name" value="MANNOSYL-D-GLYCERATE TRANSPORT/METABOLISM SYSTEM REPRESSOR MNGR-RELATED"/>
    <property type="match status" value="1"/>
</dbReference>
<dbReference type="InterPro" id="IPR011663">
    <property type="entry name" value="UTRA"/>
</dbReference>
<dbReference type="GO" id="GO:0045892">
    <property type="term" value="P:negative regulation of DNA-templated transcription"/>
    <property type="evidence" value="ECO:0007669"/>
    <property type="project" value="TreeGrafter"/>
</dbReference>
<evidence type="ECO:0000313" key="5">
    <source>
        <dbReference type="EMBL" id="MBG6084483.1"/>
    </source>
</evidence>
<evidence type="ECO:0000313" key="6">
    <source>
        <dbReference type="Proteomes" id="UP000625033"/>
    </source>
</evidence>
<evidence type="ECO:0000256" key="1">
    <source>
        <dbReference type="ARBA" id="ARBA00023015"/>
    </source>
</evidence>
<dbReference type="SMART" id="SM00866">
    <property type="entry name" value="UTRA"/>
    <property type="match status" value="1"/>
</dbReference>
<dbReference type="CDD" id="cd07377">
    <property type="entry name" value="WHTH_GntR"/>
    <property type="match status" value="1"/>
</dbReference>
<dbReference type="PANTHER" id="PTHR44846:SF1">
    <property type="entry name" value="MANNOSYL-D-GLYCERATE TRANSPORT_METABOLISM SYSTEM REPRESSOR MNGR-RELATED"/>
    <property type="match status" value="1"/>
</dbReference>